<protein>
    <submittedName>
        <fullName evidence="4">Citron rho-interacting kinase</fullName>
    </submittedName>
</protein>
<accession>A0AAE1HGF1</accession>
<name>A0AAE1HGF1_9NEOP</name>
<evidence type="ECO:0000313" key="4">
    <source>
        <dbReference type="EMBL" id="KAK3920859.1"/>
    </source>
</evidence>
<dbReference type="GO" id="GO:0016301">
    <property type="term" value="F:kinase activity"/>
    <property type="evidence" value="ECO:0007669"/>
    <property type="project" value="UniProtKB-KW"/>
</dbReference>
<evidence type="ECO:0000313" key="5">
    <source>
        <dbReference type="Proteomes" id="UP001219518"/>
    </source>
</evidence>
<feature type="coiled-coil region" evidence="1">
    <location>
        <begin position="620"/>
        <end position="665"/>
    </location>
</feature>
<evidence type="ECO:0000256" key="2">
    <source>
        <dbReference type="SAM" id="MobiDB-lite"/>
    </source>
</evidence>
<reference evidence="4" key="1">
    <citation type="submission" date="2021-07" db="EMBL/GenBank/DDBJ databases">
        <authorList>
            <person name="Catto M.A."/>
            <person name="Jacobson A."/>
            <person name="Kennedy G."/>
            <person name="Labadie P."/>
            <person name="Hunt B.G."/>
            <person name="Srinivasan R."/>
        </authorList>
    </citation>
    <scope>NUCLEOTIDE SEQUENCE</scope>
    <source>
        <strain evidence="4">PL_HMW_Pooled</strain>
        <tissue evidence="4">Head</tissue>
    </source>
</reference>
<dbReference type="SUPFAM" id="SSF54001">
    <property type="entry name" value="Cysteine proteinases"/>
    <property type="match status" value="1"/>
</dbReference>
<dbReference type="PROSITE" id="PS51257">
    <property type="entry name" value="PROKAR_LIPOPROTEIN"/>
    <property type="match status" value="1"/>
</dbReference>
<feature type="region of interest" description="Disordered" evidence="2">
    <location>
        <begin position="924"/>
        <end position="945"/>
    </location>
</feature>
<dbReference type="Pfam" id="PF20209">
    <property type="entry name" value="DUF6570"/>
    <property type="match status" value="1"/>
</dbReference>
<dbReference type="EMBL" id="JAHWGI010001023">
    <property type="protein sequence ID" value="KAK3920859.1"/>
    <property type="molecule type" value="Genomic_DNA"/>
</dbReference>
<dbReference type="Gene3D" id="3.90.70.120">
    <property type="match status" value="1"/>
</dbReference>
<sequence length="1040" mass="117909">MKVLQGTIHQGNNLLFPIHYGVQCCSASVVACAYALSHNPTLWTAKDIDACVYLGTNIHAKSCRPNYNGYLFPHEIIKTFPLPNKVHVVLEAAKEAKFIGAIHNIEGFGDEIIYALTSYFKTSRCGILNCNEYSFGMMFAGNEFWIFDSHAKDITGRSHHEGFAVLISFSSINELVQYLQQNFNDTSTYSITEIKFKIQNNEPNLLTCPIDDSSQNQPGSDLKGDSYLYQPNLFSCPLGDSSQNQPGTDVKGDSYTNQPDLLSCPLGDSSQNQPGTDVKGDSYTNQPDLLSCPLGDSSQNQPGTDVKGDSYTNQPDLLSCPLGDSSQNQPGTDVKGDSYTNQPNLLFCPLGDSSQNQPGTDVKIDSYTNQPNLLFCPLGDSLQNQPGTDIKTEFYSNQPNLLCCPLGDSFQNQPGSHKNNDSFTKSRKLYGTGLKSLQISQQINKKRKLQIKLENSRKKKALVSVPATMPCPLAPKNTAASALPVTVATKLNNDNPHKTKMIKIPKASALLKTLSKKQIASKQYYVDKLKNNQEFKEKNLSQVKSRLKNDAGYKLRNLQNVKDRLENDDGYKSRNLQNVKNRLENDESYKLRNLQNVKNRLENDESYKLRNLQNVKNRLENDENYKLKNLQNVKNRLENDESYKLRNLENVRKRLKVDVNYQENTSLAKRKYYEEKLKCNTEKYTEQLSINKKHKHIKENDSIKSTQQQVIDEYFAEIKEGPTWRYLIAQNTPNNAIINGLSFPSIPHVLQGLTQLEERLLAVRQPFMKIIELSKYAGPQYGLKGSCVNVPTELNSTVSILPRNLSESETILIKLQRRMEDKVPYSYDLIRPERVYKAAEFLVQTEIYKKHNITLNTNWLHDAENPIEVITVDNENISGIDNTENDLNEVIDTNIKQSNSDQNSTNKKFQKQKHNKFEEIFFDNDSDECSSSSDSSDSETETGNHETMVMPDILPDHITNDIGIKIAPGENQIPISLLQDEDVDILTYPSIYCGKARQFKHKLTDTQLRKFELKSSDRRAAKHIPKLFMSFCKSRLRRFL</sequence>
<feature type="domain" description="DUF6570" evidence="3">
    <location>
        <begin position="731"/>
        <end position="860"/>
    </location>
</feature>
<evidence type="ECO:0000256" key="1">
    <source>
        <dbReference type="SAM" id="Coils"/>
    </source>
</evidence>
<comment type="caution">
    <text evidence="4">The sequence shown here is derived from an EMBL/GenBank/DDBJ whole genome shotgun (WGS) entry which is preliminary data.</text>
</comment>
<dbReference type="Proteomes" id="UP001219518">
    <property type="component" value="Unassembled WGS sequence"/>
</dbReference>
<keyword evidence="4" id="KW-0418">Kinase</keyword>
<proteinExistence type="predicted"/>
<organism evidence="4 5">
    <name type="scientific">Frankliniella fusca</name>
    <dbReference type="NCBI Taxonomy" id="407009"/>
    <lineage>
        <taxon>Eukaryota</taxon>
        <taxon>Metazoa</taxon>
        <taxon>Ecdysozoa</taxon>
        <taxon>Arthropoda</taxon>
        <taxon>Hexapoda</taxon>
        <taxon>Insecta</taxon>
        <taxon>Pterygota</taxon>
        <taxon>Neoptera</taxon>
        <taxon>Paraneoptera</taxon>
        <taxon>Thysanoptera</taxon>
        <taxon>Terebrantia</taxon>
        <taxon>Thripoidea</taxon>
        <taxon>Thripidae</taxon>
        <taxon>Frankliniella</taxon>
    </lineage>
</organism>
<dbReference type="AlphaFoldDB" id="A0AAE1HGF1"/>
<feature type="region of interest" description="Disordered" evidence="2">
    <location>
        <begin position="237"/>
        <end position="338"/>
    </location>
</feature>
<dbReference type="InterPro" id="IPR038765">
    <property type="entry name" value="Papain-like_cys_pep_sf"/>
</dbReference>
<dbReference type="InterPro" id="IPR046700">
    <property type="entry name" value="DUF6570"/>
</dbReference>
<keyword evidence="5" id="KW-1185">Reference proteome</keyword>
<evidence type="ECO:0000259" key="3">
    <source>
        <dbReference type="Pfam" id="PF20209"/>
    </source>
</evidence>
<feature type="coiled-coil region" evidence="1">
    <location>
        <begin position="526"/>
        <end position="568"/>
    </location>
</feature>
<gene>
    <name evidence="4" type="ORF">KUF71_010096</name>
</gene>
<keyword evidence="1" id="KW-0175">Coiled coil</keyword>
<reference evidence="4" key="2">
    <citation type="journal article" date="2023" name="BMC Genomics">
        <title>Pest status, molecular evolution, and epigenetic factors derived from the genome assembly of Frankliniella fusca, a thysanopteran phytovirus vector.</title>
        <authorList>
            <person name="Catto M.A."/>
            <person name="Labadie P.E."/>
            <person name="Jacobson A.L."/>
            <person name="Kennedy G.G."/>
            <person name="Srinivasan R."/>
            <person name="Hunt B.G."/>
        </authorList>
    </citation>
    <scope>NUCLEOTIDE SEQUENCE</scope>
    <source>
        <strain evidence="4">PL_HMW_Pooled</strain>
    </source>
</reference>
<keyword evidence="4" id="KW-0808">Transferase</keyword>